<evidence type="ECO:0000313" key="3">
    <source>
        <dbReference type="Proteomes" id="UP001597252"/>
    </source>
</evidence>
<accession>A0ABW4E9T5</accession>
<comment type="caution">
    <text evidence="2">The sequence shown here is derived from an EMBL/GenBank/DDBJ whole genome shotgun (WGS) entry which is preliminary data.</text>
</comment>
<feature type="transmembrane region" description="Helical" evidence="1">
    <location>
        <begin position="162"/>
        <end position="183"/>
    </location>
</feature>
<keyword evidence="1" id="KW-0472">Membrane</keyword>
<dbReference type="RefSeq" id="WP_125754250.1">
    <property type="nucleotide sequence ID" value="NZ_JBHTON010000022.1"/>
</dbReference>
<dbReference type="Proteomes" id="UP001597252">
    <property type="component" value="Unassembled WGS sequence"/>
</dbReference>
<keyword evidence="1" id="KW-1133">Transmembrane helix</keyword>
<evidence type="ECO:0000313" key="2">
    <source>
        <dbReference type="EMBL" id="MFD1485181.1"/>
    </source>
</evidence>
<feature type="transmembrane region" description="Helical" evidence="1">
    <location>
        <begin position="76"/>
        <end position="103"/>
    </location>
</feature>
<sequence length="185" mass="20763">MQILLFGILAVGIILALWFNVRSRQIAQRYPAQLAEPHATPSAKWRANLKQLYGLSALTPQLYQANRAVLRWQTGFLVTVAAALAILVGATQLTTVALIWPILTGVSAVGFGWSRIHLFATQLTAWQQLYQQAPEKIQEFTHSQIDMDQLQQRAHALMQVQYVMIAAFLLLAIDLEIAFVTLLPW</sequence>
<dbReference type="EMBL" id="JBHTON010000022">
    <property type="protein sequence ID" value="MFD1485181.1"/>
    <property type="molecule type" value="Genomic_DNA"/>
</dbReference>
<gene>
    <name evidence="2" type="ORF">ACFQ5J_08055</name>
</gene>
<proteinExistence type="predicted"/>
<evidence type="ECO:0000256" key="1">
    <source>
        <dbReference type="SAM" id="Phobius"/>
    </source>
</evidence>
<keyword evidence="1" id="KW-0812">Transmembrane</keyword>
<name>A0ABW4E9T5_9LACO</name>
<keyword evidence="3" id="KW-1185">Reference proteome</keyword>
<organism evidence="2 3">
    <name type="scientific">Lacticaseibacillus baoqingensis</name>
    <dbReference type="NCBI Taxonomy" id="2486013"/>
    <lineage>
        <taxon>Bacteria</taxon>
        <taxon>Bacillati</taxon>
        <taxon>Bacillota</taxon>
        <taxon>Bacilli</taxon>
        <taxon>Lactobacillales</taxon>
        <taxon>Lactobacillaceae</taxon>
        <taxon>Lacticaseibacillus</taxon>
    </lineage>
</organism>
<protein>
    <submittedName>
        <fullName evidence="2">Uncharacterized protein</fullName>
    </submittedName>
</protein>
<reference evidence="3" key="1">
    <citation type="journal article" date="2019" name="Int. J. Syst. Evol. Microbiol.">
        <title>The Global Catalogue of Microorganisms (GCM) 10K type strain sequencing project: providing services to taxonomists for standard genome sequencing and annotation.</title>
        <authorList>
            <consortium name="The Broad Institute Genomics Platform"/>
            <consortium name="The Broad Institute Genome Sequencing Center for Infectious Disease"/>
            <person name="Wu L."/>
            <person name="Ma J."/>
        </authorList>
    </citation>
    <scope>NUCLEOTIDE SEQUENCE [LARGE SCALE GENOMIC DNA]</scope>
    <source>
        <strain evidence="3">CCM 8903</strain>
    </source>
</reference>